<dbReference type="EMBL" id="SNXZ01000001">
    <property type="protein sequence ID" value="TDQ04274.1"/>
    <property type="molecule type" value="Genomic_DNA"/>
</dbReference>
<dbReference type="Pfam" id="PF00583">
    <property type="entry name" value="Acetyltransf_1"/>
    <property type="match status" value="1"/>
</dbReference>
<evidence type="ECO:0000256" key="2">
    <source>
        <dbReference type="ARBA" id="ARBA00023315"/>
    </source>
</evidence>
<name>A0A4R6SKA5_LABRH</name>
<dbReference type="RefSeq" id="WP_208115443.1">
    <property type="nucleotide sequence ID" value="NZ_SNXZ01000001.1"/>
</dbReference>
<sequence>MRIRTATREDVPAIVALLADDPLGAQRESVDNLEPYYAAFDRIDTDPHQVLVVADRDGAVVGTAQLSLLAGLSRRGAVRAQIEGVRVSSTERGSGLGTTLIEWAVDEARTRGCALVQLTSDKSRVDAHRFYLRLGFDATHEGFKLML</sequence>
<dbReference type="InterPro" id="IPR000182">
    <property type="entry name" value="GNAT_dom"/>
</dbReference>
<dbReference type="GO" id="GO:0016747">
    <property type="term" value="F:acyltransferase activity, transferring groups other than amino-acyl groups"/>
    <property type="evidence" value="ECO:0007669"/>
    <property type="project" value="InterPro"/>
</dbReference>
<dbReference type="Proteomes" id="UP000295444">
    <property type="component" value="Unassembled WGS sequence"/>
</dbReference>
<dbReference type="AlphaFoldDB" id="A0A4R6SKA5"/>
<feature type="domain" description="N-acetyltransferase" evidence="3">
    <location>
        <begin position="1"/>
        <end position="147"/>
    </location>
</feature>
<dbReference type="SUPFAM" id="SSF55729">
    <property type="entry name" value="Acyl-CoA N-acyltransferases (Nat)"/>
    <property type="match status" value="1"/>
</dbReference>
<dbReference type="PROSITE" id="PS51186">
    <property type="entry name" value="GNAT"/>
    <property type="match status" value="1"/>
</dbReference>
<proteinExistence type="predicted"/>
<evidence type="ECO:0000259" key="3">
    <source>
        <dbReference type="PROSITE" id="PS51186"/>
    </source>
</evidence>
<dbReference type="InterPro" id="IPR050832">
    <property type="entry name" value="Bact_Acetyltransf"/>
</dbReference>
<comment type="caution">
    <text evidence="4">The sequence shown here is derived from an EMBL/GenBank/DDBJ whole genome shotgun (WGS) entry which is preliminary data.</text>
</comment>
<evidence type="ECO:0000313" key="4">
    <source>
        <dbReference type="EMBL" id="TDQ04274.1"/>
    </source>
</evidence>
<evidence type="ECO:0000256" key="1">
    <source>
        <dbReference type="ARBA" id="ARBA00022679"/>
    </source>
</evidence>
<dbReference type="PANTHER" id="PTHR43877">
    <property type="entry name" value="AMINOALKYLPHOSPHONATE N-ACETYLTRANSFERASE-RELATED-RELATED"/>
    <property type="match status" value="1"/>
</dbReference>
<keyword evidence="2" id="KW-0012">Acyltransferase</keyword>
<reference evidence="4 5" key="1">
    <citation type="submission" date="2019-03" db="EMBL/GenBank/DDBJ databases">
        <title>Genomic Encyclopedia of Type Strains, Phase IV (KMG-IV): sequencing the most valuable type-strain genomes for metagenomic binning, comparative biology and taxonomic classification.</title>
        <authorList>
            <person name="Goeker M."/>
        </authorList>
    </citation>
    <scope>NUCLEOTIDE SEQUENCE [LARGE SCALE GENOMIC DNA]</scope>
    <source>
        <strain evidence="4 5">DSM 45361</strain>
    </source>
</reference>
<dbReference type="Gene3D" id="3.40.630.30">
    <property type="match status" value="1"/>
</dbReference>
<dbReference type="PANTHER" id="PTHR43877:SF2">
    <property type="entry name" value="AMINOALKYLPHOSPHONATE N-ACETYLTRANSFERASE-RELATED"/>
    <property type="match status" value="1"/>
</dbReference>
<evidence type="ECO:0000313" key="5">
    <source>
        <dbReference type="Proteomes" id="UP000295444"/>
    </source>
</evidence>
<dbReference type="CDD" id="cd04301">
    <property type="entry name" value="NAT_SF"/>
    <property type="match status" value="1"/>
</dbReference>
<organism evidence="4 5">
    <name type="scientific">Labedaea rhizosphaerae</name>
    <dbReference type="NCBI Taxonomy" id="598644"/>
    <lineage>
        <taxon>Bacteria</taxon>
        <taxon>Bacillati</taxon>
        <taxon>Actinomycetota</taxon>
        <taxon>Actinomycetes</taxon>
        <taxon>Pseudonocardiales</taxon>
        <taxon>Pseudonocardiaceae</taxon>
        <taxon>Labedaea</taxon>
    </lineage>
</organism>
<keyword evidence="1 4" id="KW-0808">Transferase</keyword>
<dbReference type="InterPro" id="IPR016181">
    <property type="entry name" value="Acyl_CoA_acyltransferase"/>
</dbReference>
<gene>
    <name evidence="4" type="ORF">EV186_101217</name>
</gene>
<accession>A0A4R6SKA5</accession>
<keyword evidence="5" id="KW-1185">Reference proteome</keyword>
<protein>
    <submittedName>
        <fullName evidence="4">Putative N-acetyltransferase YhbS</fullName>
    </submittedName>
</protein>